<protein>
    <submittedName>
        <fullName evidence="1">Uncharacterized protein</fullName>
    </submittedName>
</protein>
<dbReference type="Proteomes" id="UP000076798">
    <property type="component" value="Unassembled WGS sequence"/>
</dbReference>
<gene>
    <name evidence="1" type="ORF">SISSUDRAFT_1121768</name>
</gene>
<sequence length="157" mass="17532">MSPNVLFDLGVIWTFRTPFSPGAARNCCESRGSFQTNVLLIIQRICASKAPRYTKNSPRLNAKVLSYPTFDRVPVDQLQRSFNGYPVGTLESTGSSAAITIFAGIWGMARRRMPTSGDINEPRRIIVQGQDNVSWMRGHRDFGVSEEIRVEDGGRVH</sequence>
<accession>A0A166ABT0</accession>
<evidence type="ECO:0000313" key="2">
    <source>
        <dbReference type="Proteomes" id="UP000076798"/>
    </source>
</evidence>
<dbReference type="AlphaFoldDB" id="A0A166ABT0"/>
<name>A0A166ABT0_9AGAM</name>
<proteinExistence type="predicted"/>
<organism evidence="1 2">
    <name type="scientific">Sistotremastrum suecicum HHB10207 ss-3</name>
    <dbReference type="NCBI Taxonomy" id="1314776"/>
    <lineage>
        <taxon>Eukaryota</taxon>
        <taxon>Fungi</taxon>
        <taxon>Dikarya</taxon>
        <taxon>Basidiomycota</taxon>
        <taxon>Agaricomycotina</taxon>
        <taxon>Agaricomycetes</taxon>
        <taxon>Sistotremastrales</taxon>
        <taxon>Sistotremastraceae</taxon>
        <taxon>Sistotremastrum</taxon>
    </lineage>
</organism>
<dbReference type="EMBL" id="KV428149">
    <property type="protein sequence ID" value="KZT35182.1"/>
    <property type="molecule type" value="Genomic_DNA"/>
</dbReference>
<reference evidence="1 2" key="1">
    <citation type="journal article" date="2016" name="Mol. Biol. Evol.">
        <title>Comparative Genomics of Early-Diverging Mushroom-Forming Fungi Provides Insights into the Origins of Lignocellulose Decay Capabilities.</title>
        <authorList>
            <person name="Nagy L.G."/>
            <person name="Riley R."/>
            <person name="Tritt A."/>
            <person name="Adam C."/>
            <person name="Daum C."/>
            <person name="Floudas D."/>
            <person name="Sun H."/>
            <person name="Yadav J.S."/>
            <person name="Pangilinan J."/>
            <person name="Larsson K.H."/>
            <person name="Matsuura K."/>
            <person name="Barry K."/>
            <person name="Labutti K."/>
            <person name="Kuo R."/>
            <person name="Ohm R.A."/>
            <person name="Bhattacharya S.S."/>
            <person name="Shirouzu T."/>
            <person name="Yoshinaga Y."/>
            <person name="Martin F.M."/>
            <person name="Grigoriev I.V."/>
            <person name="Hibbett D.S."/>
        </authorList>
    </citation>
    <scope>NUCLEOTIDE SEQUENCE [LARGE SCALE GENOMIC DNA]</scope>
    <source>
        <strain evidence="1 2">HHB10207 ss-3</strain>
    </source>
</reference>
<evidence type="ECO:0000313" key="1">
    <source>
        <dbReference type="EMBL" id="KZT35182.1"/>
    </source>
</evidence>
<keyword evidence="2" id="KW-1185">Reference proteome</keyword>